<proteinExistence type="inferred from homology"/>
<evidence type="ECO:0000313" key="11">
    <source>
        <dbReference type="Proteomes" id="UP001231189"/>
    </source>
</evidence>
<dbReference type="FunFam" id="3.40.50.720:FF:000068">
    <property type="entry name" value="Sorbitol dehydrogenase"/>
    <property type="match status" value="1"/>
</dbReference>
<keyword evidence="11" id="KW-1185">Reference proteome</keyword>
<evidence type="ECO:0000256" key="4">
    <source>
        <dbReference type="ARBA" id="ARBA00022723"/>
    </source>
</evidence>
<dbReference type="PANTHER" id="PTHR43161:SF9">
    <property type="entry name" value="SORBITOL DEHYDROGENASE"/>
    <property type="match status" value="1"/>
</dbReference>
<dbReference type="InterPro" id="IPR036291">
    <property type="entry name" value="NAD(P)-bd_dom_sf"/>
</dbReference>
<evidence type="ECO:0000256" key="2">
    <source>
        <dbReference type="ARBA" id="ARBA00008072"/>
    </source>
</evidence>
<dbReference type="InterPro" id="IPR020843">
    <property type="entry name" value="ER"/>
</dbReference>
<gene>
    <name evidence="10" type="ORF">QYE76_030479</name>
</gene>
<comment type="cofactor">
    <cofactor evidence="1 8">
        <name>Zn(2+)</name>
        <dbReference type="ChEBI" id="CHEBI:29105"/>
    </cofactor>
</comment>
<dbReference type="Proteomes" id="UP001231189">
    <property type="component" value="Unassembled WGS sequence"/>
</dbReference>
<keyword evidence="4 8" id="KW-0479">Metal-binding</keyword>
<dbReference type="Pfam" id="PF08240">
    <property type="entry name" value="ADH_N"/>
    <property type="match status" value="1"/>
</dbReference>
<dbReference type="PROSITE" id="PS00059">
    <property type="entry name" value="ADH_ZINC"/>
    <property type="match status" value="1"/>
</dbReference>
<dbReference type="InterPro" id="IPR002328">
    <property type="entry name" value="ADH_Zn_CS"/>
</dbReference>
<comment type="similarity">
    <text evidence="2 8">Belongs to the zinc-containing alcohol dehydrogenase family.</text>
</comment>
<comment type="caution">
    <text evidence="10">The sequence shown here is derived from an EMBL/GenBank/DDBJ whole genome shotgun (WGS) entry which is preliminary data.</text>
</comment>
<evidence type="ECO:0000256" key="6">
    <source>
        <dbReference type="ARBA" id="ARBA00023002"/>
    </source>
</evidence>
<keyword evidence="5 8" id="KW-0862">Zinc</keyword>
<dbReference type="EMBL" id="JAUUTY010000007">
    <property type="protein sequence ID" value="KAK1606806.1"/>
    <property type="molecule type" value="Genomic_DNA"/>
</dbReference>
<evidence type="ECO:0000256" key="3">
    <source>
        <dbReference type="ARBA" id="ARBA00011738"/>
    </source>
</evidence>
<evidence type="ECO:0000256" key="8">
    <source>
        <dbReference type="RuleBase" id="RU361277"/>
    </source>
</evidence>
<dbReference type="SMART" id="SM00829">
    <property type="entry name" value="PKS_ER"/>
    <property type="match status" value="1"/>
</dbReference>
<dbReference type="InterPro" id="IPR013149">
    <property type="entry name" value="ADH-like_C"/>
</dbReference>
<evidence type="ECO:0000259" key="9">
    <source>
        <dbReference type="SMART" id="SM00829"/>
    </source>
</evidence>
<dbReference type="GO" id="GO:0008270">
    <property type="term" value="F:zinc ion binding"/>
    <property type="evidence" value="ECO:0007669"/>
    <property type="project" value="InterPro"/>
</dbReference>
<dbReference type="Gene3D" id="3.40.50.720">
    <property type="entry name" value="NAD(P)-binding Rossmann-like Domain"/>
    <property type="match status" value="1"/>
</dbReference>
<organism evidence="10 11">
    <name type="scientific">Lolium multiflorum</name>
    <name type="common">Italian ryegrass</name>
    <name type="synonym">Lolium perenne subsp. multiflorum</name>
    <dbReference type="NCBI Taxonomy" id="4521"/>
    <lineage>
        <taxon>Eukaryota</taxon>
        <taxon>Viridiplantae</taxon>
        <taxon>Streptophyta</taxon>
        <taxon>Embryophyta</taxon>
        <taxon>Tracheophyta</taxon>
        <taxon>Spermatophyta</taxon>
        <taxon>Magnoliopsida</taxon>
        <taxon>Liliopsida</taxon>
        <taxon>Poales</taxon>
        <taxon>Poaceae</taxon>
        <taxon>BOP clade</taxon>
        <taxon>Pooideae</taxon>
        <taxon>Poodae</taxon>
        <taxon>Poeae</taxon>
        <taxon>Poeae Chloroplast Group 2 (Poeae type)</taxon>
        <taxon>Loliodinae</taxon>
        <taxon>Loliinae</taxon>
        <taxon>Lolium</taxon>
    </lineage>
</organism>
<dbReference type="SUPFAM" id="SSF51735">
    <property type="entry name" value="NAD(P)-binding Rossmann-fold domains"/>
    <property type="match status" value="1"/>
</dbReference>
<dbReference type="SUPFAM" id="SSF50129">
    <property type="entry name" value="GroES-like"/>
    <property type="match status" value="1"/>
</dbReference>
<keyword evidence="7" id="KW-0520">NAD</keyword>
<dbReference type="CDD" id="cd05285">
    <property type="entry name" value="sorbitol_DH"/>
    <property type="match status" value="1"/>
</dbReference>
<dbReference type="InterPro" id="IPR045306">
    <property type="entry name" value="SDH-like"/>
</dbReference>
<keyword evidence="6" id="KW-0560">Oxidoreductase</keyword>
<dbReference type="InterPro" id="IPR013154">
    <property type="entry name" value="ADH-like_N"/>
</dbReference>
<dbReference type="GO" id="GO:0016616">
    <property type="term" value="F:oxidoreductase activity, acting on the CH-OH group of donors, NAD or NADP as acceptor"/>
    <property type="evidence" value="ECO:0007669"/>
    <property type="project" value="InterPro"/>
</dbReference>
<dbReference type="InterPro" id="IPR011032">
    <property type="entry name" value="GroES-like_sf"/>
</dbReference>
<feature type="domain" description="Enoyl reductase (ER)" evidence="9">
    <location>
        <begin position="27"/>
        <end position="364"/>
    </location>
</feature>
<reference evidence="10" key="1">
    <citation type="submission" date="2023-07" db="EMBL/GenBank/DDBJ databases">
        <title>A chromosome-level genome assembly of Lolium multiflorum.</title>
        <authorList>
            <person name="Chen Y."/>
            <person name="Copetti D."/>
            <person name="Kolliker R."/>
            <person name="Studer B."/>
        </authorList>
    </citation>
    <scope>NUCLEOTIDE SEQUENCE</scope>
    <source>
        <strain evidence="10">02402/16</strain>
        <tissue evidence="10">Leaf</tissue>
    </source>
</reference>
<sequence length="366" mass="39133">MGKGGKGEAAPAAVAGEGENMAAWLVAKDTLKIMPFKLPPLGPYDVRVRMKAVGICGSDVHYLKEMRIAHFVVKEPMVIGHECAGIIEEVGGGVKHLVAGDRVALEPGISCWRCRHCKGGRYNLCDDMKFFATPPYHGSLADQIVHPGDLCFKLPDNVSLEEGAMCEPLSVGVHACRRADVGAEKNVLIMGAGPIGLVTMLSARAFGAPRIVIADVDEHRLSVAKSLGADATVKVSTSTDDLAGEIELIQAAMGGDIDVSLDCAGFSKTMSTALEATRPGGRVCLVGMGHNEMTVPLTSAAIREVDVVGIFRYKDTWPLCLDFLRSGKIDVKPLITHRFGFSQTEVEEAFEVSARGRDAIKVMFNL</sequence>
<evidence type="ECO:0000313" key="10">
    <source>
        <dbReference type="EMBL" id="KAK1606806.1"/>
    </source>
</evidence>
<comment type="subunit">
    <text evidence="3">Homodimer.</text>
</comment>
<dbReference type="Pfam" id="PF00107">
    <property type="entry name" value="ADH_zinc_N"/>
    <property type="match status" value="1"/>
</dbReference>
<dbReference type="PANTHER" id="PTHR43161">
    <property type="entry name" value="SORBITOL DEHYDROGENASE"/>
    <property type="match status" value="1"/>
</dbReference>
<name>A0AAD8QR89_LOLMU</name>
<evidence type="ECO:0000256" key="7">
    <source>
        <dbReference type="ARBA" id="ARBA00023027"/>
    </source>
</evidence>
<protein>
    <recommendedName>
        <fullName evidence="9">Enoyl reductase (ER) domain-containing protein</fullName>
    </recommendedName>
</protein>
<accession>A0AAD8QR89</accession>
<dbReference type="AlphaFoldDB" id="A0AAD8QR89"/>
<dbReference type="Gene3D" id="3.90.180.10">
    <property type="entry name" value="Medium-chain alcohol dehydrogenases, catalytic domain"/>
    <property type="match status" value="1"/>
</dbReference>
<evidence type="ECO:0000256" key="5">
    <source>
        <dbReference type="ARBA" id="ARBA00022833"/>
    </source>
</evidence>
<evidence type="ECO:0000256" key="1">
    <source>
        <dbReference type="ARBA" id="ARBA00001947"/>
    </source>
</evidence>